<evidence type="ECO:0000313" key="3">
    <source>
        <dbReference type="Proteomes" id="UP000756346"/>
    </source>
</evidence>
<feature type="region of interest" description="Disordered" evidence="1">
    <location>
        <begin position="1"/>
        <end position="97"/>
    </location>
</feature>
<feature type="compositionally biased region" description="Low complexity" evidence="1">
    <location>
        <begin position="410"/>
        <end position="447"/>
    </location>
</feature>
<feature type="compositionally biased region" description="Low complexity" evidence="1">
    <location>
        <begin position="87"/>
        <end position="97"/>
    </location>
</feature>
<dbReference type="AlphaFoldDB" id="A0A9P8Y129"/>
<accession>A0A9P8Y129</accession>
<feature type="region of interest" description="Disordered" evidence="1">
    <location>
        <begin position="534"/>
        <end position="594"/>
    </location>
</feature>
<feature type="compositionally biased region" description="Basic and acidic residues" evidence="1">
    <location>
        <begin position="584"/>
        <end position="594"/>
    </location>
</feature>
<feature type="region of interest" description="Disordered" evidence="1">
    <location>
        <begin position="398"/>
        <end position="466"/>
    </location>
</feature>
<dbReference type="GeneID" id="70186616"/>
<feature type="compositionally biased region" description="Basic and acidic residues" evidence="1">
    <location>
        <begin position="33"/>
        <end position="46"/>
    </location>
</feature>
<organism evidence="2 3">
    <name type="scientific">Microdochium trichocladiopsis</name>
    <dbReference type="NCBI Taxonomy" id="1682393"/>
    <lineage>
        <taxon>Eukaryota</taxon>
        <taxon>Fungi</taxon>
        <taxon>Dikarya</taxon>
        <taxon>Ascomycota</taxon>
        <taxon>Pezizomycotina</taxon>
        <taxon>Sordariomycetes</taxon>
        <taxon>Xylariomycetidae</taxon>
        <taxon>Xylariales</taxon>
        <taxon>Microdochiaceae</taxon>
        <taxon>Microdochium</taxon>
    </lineage>
</organism>
<evidence type="ECO:0000313" key="2">
    <source>
        <dbReference type="EMBL" id="KAH7026101.1"/>
    </source>
</evidence>
<proteinExistence type="predicted"/>
<feature type="region of interest" description="Disordered" evidence="1">
    <location>
        <begin position="314"/>
        <end position="334"/>
    </location>
</feature>
<evidence type="ECO:0000256" key="1">
    <source>
        <dbReference type="SAM" id="MobiDB-lite"/>
    </source>
</evidence>
<feature type="compositionally biased region" description="Pro residues" evidence="1">
    <location>
        <begin position="1"/>
        <end position="23"/>
    </location>
</feature>
<dbReference type="EMBL" id="JAGTJQ010000008">
    <property type="protein sequence ID" value="KAH7026101.1"/>
    <property type="molecule type" value="Genomic_DNA"/>
</dbReference>
<protein>
    <submittedName>
        <fullName evidence="2">Uncharacterized protein</fullName>
    </submittedName>
</protein>
<comment type="caution">
    <text evidence="2">The sequence shown here is derived from an EMBL/GenBank/DDBJ whole genome shotgun (WGS) entry which is preliminary data.</text>
</comment>
<keyword evidence="3" id="KW-1185">Reference proteome</keyword>
<reference evidence="2" key="1">
    <citation type="journal article" date="2021" name="Nat. Commun.">
        <title>Genetic determinants of endophytism in the Arabidopsis root mycobiome.</title>
        <authorList>
            <person name="Mesny F."/>
            <person name="Miyauchi S."/>
            <person name="Thiergart T."/>
            <person name="Pickel B."/>
            <person name="Atanasova L."/>
            <person name="Karlsson M."/>
            <person name="Huettel B."/>
            <person name="Barry K.W."/>
            <person name="Haridas S."/>
            <person name="Chen C."/>
            <person name="Bauer D."/>
            <person name="Andreopoulos W."/>
            <person name="Pangilinan J."/>
            <person name="LaButti K."/>
            <person name="Riley R."/>
            <person name="Lipzen A."/>
            <person name="Clum A."/>
            <person name="Drula E."/>
            <person name="Henrissat B."/>
            <person name="Kohler A."/>
            <person name="Grigoriev I.V."/>
            <person name="Martin F.M."/>
            <person name="Hacquard S."/>
        </authorList>
    </citation>
    <scope>NUCLEOTIDE SEQUENCE</scope>
    <source>
        <strain evidence="2">MPI-CAGE-CH-0230</strain>
    </source>
</reference>
<feature type="compositionally biased region" description="Polar residues" evidence="1">
    <location>
        <begin position="398"/>
        <end position="409"/>
    </location>
</feature>
<dbReference type="RefSeq" id="XP_046009318.1">
    <property type="nucleotide sequence ID" value="XM_046157070.1"/>
</dbReference>
<gene>
    <name evidence="2" type="ORF">B0I36DRAFT_352013</name>
</gene>
<feature type="compositionally biased region" description="Basic and acidic residues" evidence="1">
    <location>
        <begin position="57"/>
        <end position="86"/>
    </location>
</feature>
<sequence length="594" mass="62495">MPSALPPTKQPAAPSRPAPPPPVEIASKLNPATRKELSLPRRDGRTTTKKLSSGSTIDREGAARSKVRAMVDRFEQPATGKRDKSPARPAARTGTARAPEIVQVETGRAKGTDKGDVLDRGYSAAIAAYVRADDIASAVKDVTAKKTIVIRTAHDADYTKGMEVVMEKPRFNTNKENIDGIGKDNGTDISNYRHNVMPRARKDSGLSLHSAKVPSSPGSSSLTGCASGSSLDACPVGVPLAGISEPGISALGTSISQGSHAASLSMPSVYSQDGHEDELSDWERYEYTYGSDANYGGNEESPSKQKNCKIAVGTAQSQGKRDSPQHIGSGFESCNSDRVSGPYFPDQVPAKHGKDAAVAAATVTVAFSTLSDASTPTATLYLPATTGQSSVCWTADESSTSQPSIQSGKSSALLSTPTTSNTTTQSSCPLHSTTPSRSSHSAVSSPLLHDDGASPPPPAWMGTRTDSSGSNILLPICYDHTLEQDSLEVLRYRQFFHQPLGRCLDDGAPEPIGDGGTSDTCDLFDGLEPLAMPKASAKKKKNDKPSEAGEALSESALGRSSAADDGRYTHPRPMATPSMRGVATRRDPDKVHAF</sequence>
<dbReference type="Proteomes" id="UP000756346">
    <property type="component" value="Unassembled WGS sequence"/>
</dbReference>
<name>A0A9P8Y129_9PEZI</name>